<proteinExistence type="inferred from homology"/>
<gene>
    <name evidence="4" type="ORF">SEUCBS140593_003334</name>
</gene>
<feature type="domain" description="Beta-lactamase-related" evidence="3">
    <location>
        <begin position="17"/>
        <end position="247"/>
    </location>
</feature>
<dbReference type="InterPro" id="IPR050789">
    <property type="entry name" value="Diverse_Enzym_Activities"/>
</dbReference>
<evidence type="ECO:0000259" key="3">
    <source>
        <dbReference type="Pfam" id="PF00144"/>
    </source>
</evidence>
<accession>A0ABP0BE17</accession>
<evidence type="ECO:0000256" key="2">
    <source>
        <dbReference type="ARBA" id="ARBA00022801"/>
    </source>
</evidence>
<dbReference type="PANTHER" id="PTHR43283:SF17">
    <property type="entry name" value="(LOVD), PUTATIVE (AFU_ORTHOLOGUE AFUA_5G00920)-RELATED"/>
    <property type="match status" value="1"/>
</dbReference>
<evidence type="ECO:0000313" key="5">
    <source>
        <dbReference type="Proteomes" id="UP001642482"/>
    </source>
</evidence>
<keyword evidence="5" id="KW-1185">Reference proteome</keyword>
<sequence>MDAFEHELTNATDPVNGHLLGAVAFVIDNTGQFLYRRASGRQLLDSDILLSDDCTLSMHSAAKFVINVAALQLVERGLVTLDEPVNKHIPEIDELLVLDFEANDVKSYRPTGLHPPSRPITLRDLLLNTSGIGYDTYMTEKYGSGQGFIYGWSIYVVQLLVERLGGHTKFVQYADEHIFGQLGMTSSTYVPAQVPAVWDRRLQIVKRTKDNDGLQADDDATQGFKSSVSDLARLFGDLLAGDKCKRLQKSEHRDLLFAPQLEPGSDAHKSFLSDTTNFGFLLDLDPDVPNEVAWKEAIFKSTSTPALNWTVAGTLIEKDDALLGTGIPADTVTFEGLANVIWTMNRERGRLMLFGNQLLPSYGVRAHNLATLFLREAWKVFGGESE</sequence>
<evidence type="ECO:0000313" key="4">
    <source>
        <dbReference type="EMBL" id="CAK7217808.1"/>
    </source>
</evidence>
<dbReference type="InterPro" id="IPR012338">
    <property type="entry name" value="Beta-lactam/transpept-like"/>
</dbReference>
<comment type="caution">
    <text evidence="4">The sequence shown here is derived from an EMBL/GenBank/DDBJ whole genome shotgun (WGS) entry which is preliminary data.</text>
</comment>
<dbReference type="EMBL" id="CAWUHD010000025">
    <property type="protein sequence ID" value="CAK7217808.1"/>
    <property type="molecule type" value="Genomic_DNA"/>
</dbReference>
<dbReference type="Proteomes" id="UP001642482">
    <property type="component" value="Unassembled WGS sequence"/>
</dbReference>
<dbReference type="PANTHER" id="PTHR43283">
    <property type="entry name" value="BETA-LACTAMASE-RELATED"/>
    <property type="match status" value="1"/>
</dbReference>
<dbReference type="Pfam" id="PF00144">
    <property type="entry name" value="Beta-lactamase"/>
    <property type="match status" value="1"/>
</dbReference>
<comment type="similarity">
    <text evidence="1">Belongs to the class-A beta-lactamase family.</text>
</comment>
<keyword evidence="2" id="KW-0378">Hydrolase</keyword>
<dbReference type="SUPFAM" id="SSF56601">
    <property type="entry name" value="beta-lactamase/transpeptidase-like"/>
    <property type="match status" value="1"/>
</dbReference>
<dbReference type="Gene3D" id="3.40.710.10">
    <property type="entry name" value="DD-peptidase/beta-lactamase superfamily"/>
    <property type="match status" value="1"/>
</dbReference>
<name>A0ABP0BE17_9PEZI</name>
<evidence type="ECO:0000256" key="1">
    <source>
        <dbReference type="ARBA" id="ARBA00009009"/>
    </source>
</evidence>
<protein>
    <recommendedName>
        <fullName evidence="3">Beta-lactamase-related domain-containing protein</fullName>
    </recommendedName>
</protein>
<reference evidence="4 5" key="1">
    <citation type="submission" date="2024-01" db="EMBL/GenBank/DDBJ databases">
        <authorList>
            <person name="Allen C."/>
            <person name="Tagirdzhanova G."/>
        </authorList>
    </citation>
    <scope>NUCLEOTIDE SEQUENCE [LARGE SCALE GENOMIC DNA]</scope>
</reference>
<dbReference type="InterPro" id="IPR001466">
    <property type="entry name" value="Beta-lactam-related"/>
</dbReference>
<organism evidence="4 5">
    <name type="scientific">Sporothrix eucalyptigena</name>
    <dbReference type="NCBI Taxonomy" id="1812306"/>
    <lineage>
        <taxon>Eukaryota</taxon>
        <taxon>Fungi</taxon>
        <taxon>Dikarya</taxon>
        <taxon>Ascomycota</taxon>
        <taxon>Pezizomycotina</taxon>
        <taxon>Sordariomycetes</taxon>
        <taxon>Sordariomycetidae</taxon>
        <taxon>Ophiostomatales</taxon>
        <taxon>Ophiostomataceae</taxon>
        <taxon>Sporothrix</taxon>
    </lineage>
</organism>